<feature type="domain" description="Amine oxidase" evidence="5">
    <location>
        <begin position="16"/>
        <end position="512"/>
    </location>
</feature>
<comment type="function">
    <text evidence="2">Probable oxidoreductase that may play a role as regulator of mitochondrial function.</text>
</comment>
<name>A0A6J7JTI2_9ZZZZ</name>
<evidence type="ECO:0000259" key="5">
    <source>
        <dbReference type="Pfam" id="PF01593"/>
    </source>
</evidence>
<proteinExistence type="predicted"/>
<accession>A0A6J7JTI2</accession>
<comment type="subunit">
    <text evidence="3">Interacts with COX5B; this interaction may contribute to localize PYROXD2 to the inner face of the inner mitochondrial membrane.</text>
</comment>
<organism evidence="6">
    <name type="scientific">freshwater metagenome</name>
    <dbReference type="NCBI Taxonomy" id="449393"/>
    <lineage>
        <taxon>unclassified sequences</taxon>
        <taxon>metagenomes</taxon>
        <taxon>ecological metagenomes</taxon>
    </lineage>
</organism>
<dbReference type="GO" id="GO:0005759">
    <property type="term" value="C:mitochondrial matrix"/>
    <property type="evidence" value="ECO:0007669"/>
    <property type="project" value="UniProtKB-SubCell"/>
</dbReference>
<dbReference type="Pfam" id="PF01593">
    <property type="entry name" value="Amino_oxidase"/>
    <property type="match status" value="1"/>
</dbReference>
<dbReference type="Gene3D" id="3.50.50.60">
    <property type="entry name" value="FAD/NAD(P)-binding domain"/>
    <property type="match status" value="2"/>
</dbReference>
<dbReference type="SUPFAM" id="SSF51905">
    <property type="entry name" value="FAD/NAD(P)-binding domain"/>
    <property type="match status" value="1"/>
</dbReference>
<evidence type="ECO:0000256" key="2">
    <source>
        <dbReference type="ARBA" id="ARBA00037217"/>
    </source>
</evidence>
<dbReference type="InterPro" id="IPR036188">
    <property type="entry name" value="FAD/NAD-bd_sf"/>
</dbReference>
<dbReference type="InterPro" id="IPR002937">
    <property type="entry name" value="Amino_oxidase"/>
</dbReference>
<dbReference type="EMBL" id="CAFBPU010000047">
    <property type="protein sequence ID" value="CAB5037810.1"/>
    <property type="molecule type" value="Genomic_DNA"/>
</dbReference>
<dbReference type="AlphaFoldDB" id="A0A6J7JTI2"/>
<dbReference type="GO" id="GO:0016491">
    <property type="term" value="F:oxidoreductase activity"/>
    <property type="evidence" value="ECO:0007669"/>
    <property type="project" value="InterPro"/>
</dbReference>
<evidence type="ECO:0000313" key="7">
    <source>
        <dbReference type="EMBL" id="CAB5037810.1"/>
    </source>
</evidence>
<dbReference type="PANTHER" id="PTHR10668:SF103">
    <property type="entry name" value="PYRIDINE NUCLEOTIDE-DISULFIDE OXIDOREDUCTASE DOMAIN-CONTAINING PROTEIN 2"/>
    <property type="match status" value="1"/>
</dbReference>
<evidence type="ECO:0000313" key="6">
    <source>
        <dbReference type="EMBL" id="CAB4946141.1"/>
    </source>
</evidence>
<evidence type="ECO:0000256" key="1">
    <source>
        <dbReference type="ARBA" id="ARBA00004305"/>
    </source>
</evidence>
<sequence length="547" mass="59499">MAQDYDVAIVGGGHNGLVAAAYLARAGLRTVVLERRHIVGGAAVSEKPFGPDYVVTSLSYVVSWLPPSLIRDLDLVRHGYHVYPQGPYFAPRVDGRHLQLPEDRSARRAQIAKFSVKDSLAIDRWDDWMDGLGAILGPLINEIPPKIGSHRPADVARQALLLRRLRTIDERKAVDLTRLLTSSAADLIEDAFESDAMRGVLSVSAVIGSWAGPRTPGTAYVIAHHHIGDLGDGRVGAWGFPRGGMGAISQALESAALSFGAEIRTEAPVARITTKAGAVSGLVLDDGTEISAGTVITTAHPQISFLHLLDRHELPTDFVEDIERYKSRSGTVKINVVLDRLPEFTSRPGFDPQVHGGTIVLSESLDEVETSFQEAAAGRPSTVPFADICIPSVFDPTLAPPGQHVMSMFTQWVPHTWNQERHTAELEAYADRLFARMDQVAPGFTESVLHRQILSPYDIEHEYGIIGGNIFHGELTMGQMFHARPAAGYADLRTPVRGLYQAGSATHGGGGVTGIPGRNVVRQILSDRKKSQWRDRARIGKWSRADG</sequence>
<comment type="subcellular location">
    <subcellularLocation>
        <location evidence="1">Mitochondrion matrix</location>
    </subcellularLocation>
</comment>
<reference evidence="6" key="1">
    <citation type="submission" date="2020-05" db="EMBL/GenBank/DDBJ databases">
        <authorList>
            <person name="Chiriac C."/>
            <person name="Salcher M."/>
            <person name="Ghai R."/>
            <person name="Kavagutti S V."/>
        </authorList>
    </citation>
    <scope>NUCLEOTIDE SEQUENCE</scope>
</reference>
<dbReference type="PANTHER" id="PTHR10668">
    <property type="entry name" value="PHYTOENE DEHYDROGENASE"/>
    <property type="match status" value="1"/>
</dbReference>
<evidence type="ECO:0000256" key="4">
    <source>
        <dbReference type="ARBA" id="ARBA00040298"/>
    </source>
</evidence>
<evidence type="ECO:0000256" key="3">
    <source>
        <dbReference type="ARBA" id="ARBA00038825"/>
    </source>
</evidence>
<dbReference type="EMBL" id="CAFBND010000053">
    <property type="protein sequence ID" value="CAB4946141.1"/>
    <property type="molecule type" value="Genomic_DNA"/>
</dbReference>
<gene>
    <name evidence="6" type="ORF">UFOPK3752_01367</name>
    <name evidence="7" type="ORF">UFOPK4150_01888</name>
</gene>
<protein>
    <recommendedName>
        <fullName evidence="4">Pyridine nucleotide-disulfide oxidoreductase domain-containing protein 2</fullName>
    </recommendedName>
</protein>